<sequence>MAQQTAASLDSRGIVVVVVFSMVSFLCIVPVYIPLPLRISKILRRHARLIRDKLDIPTEQDHKQNSFSLAARGDIGENSQRLTETEDSCRHSNDARVSIPLTHITAPVLGVLLLLAATCIGGAEVRAGIAGESGVLPYDVLALFLSLGYIAISLDTSGLLQYLACHVCRMAAFDGRVLYVVLYLFLWLAGVVLGNDPVILSGTAFLVYVTRVAGISPPSAWIWGQFVAANVASAVLVSSNPTNLVIASGFNVSFVQYTAYMVLPSFVSAITALLILMVLFRTSRLPSKGTNRIWRGWSVQFNGMGSDDSEFVEYIPKQIQSPDIQPRLLLTDPFGAVFSSVVLLAVLGTLIGTSAIGGIEVYQVGIPGAVLCLIRDVVADLRAHRKSTNASSRKQGIVRRVVRALPQTTSTLRRLPVNLVPFAFGMFILVQGLSHVGFVTIMAKGVVKICKSGVGATTFFMAFLSIVLCNFGGTNIGATILLTKVMQDAAYLDAIQPAQHQLITKAGMYAVSFGSNLGAMGGTFAASLAGLLWRDSLAHYRIHL</sequence>
<dbReference type="GO" id="GO:0055085">
    <property type="term" value="P:transmembrane transport"/>
    <property type="evidence" value="ECO:0007669"/>
    <property type="project" value="InterPro"/>
</dbReference>
<dbReference type="EMBL" id="CP118375">
    <property type="protein sequence ID" value="WFD42132.1"/>
    <property type="molecule type" value="Genomic_DNA"/>
</dbReference>
<evidence type="ECO:0000313" key="9">
    <source>
        <dbReference type="EMBL" id="WFD42132.1"/>
    </source>
</evidence>
<evidence type="ECO:0000256" key="3">
    <source>
        <dbReference type="ARBA" id="ARBA00022475"/>
    </source>
</evidence>
<feature type="transmembrane region" description="Helical" evidence="7">
    <location>
        <begin position="257"/>
        <end position="280"/>
    </location>
</feature>
<feature type="domain" description="Citrate transporter-like" evidence="8">
    <location>
        <begin position="103"/>
        <end position="492"/>
    </location>
</feature>
<dbReference type="Proteomes" id="UP001214628">
    <property type="component" value="Chromosome 1"/>
</dbReference>
<evidence type="ECO:0000256" key="1">
    <source>
        <dbReference type="ARBA" id="ARBA00004651"/>
    </source>
</evidence>
<keyword evidence="6 7" id="KW-0472">Membrane</keyword>
<accession>A0AAF0JCM5</accession>
<feature type="transmembrane region" description="Helical" evidence="7">
    <location>
        <begin position="422"/>
        <end position="447"/>
    </location>
</feature>
<evidence type="ECO:0000259" key="8">
    <source>
        <dbReference type="Pfam" id="PF03600"/>
    </source>
</evidence>
<feature type="transmembrane region" description="Helical" evidence="7">
    <location>
        <begin position="12"/>
        <end position="33"/>
    </location>
</feature>
<feature type="transmembrane region" description="Helical" evidence="7">
    <location>
        <begin position="180"/>
        <end position="208"/>
    </location>
</feature>
<evidence type="ECO:0000256" key="2">
    <source>
        <dbReference type="ARBA" id="ARBA00022448"/>
    </source>
</evidence>
<protein>
    <recommendedName>
        <fullName evidence="8">Citrate transporter-like domain-containing protein</fullName>
    </recommendedName>
</protein>
<dbReference type="Pfam" id="PF03600">
    <property type="entry name" value="CitMHS"/>
    <property type="match status" value="1"/>
</dbReference>
<dbReference type="AlphaFoldDB" id="A0AAF0JCM5"/>
<keyword evidence="2" id="KW-0813">Transport</keyword>
<comment type="subcellular location">
    <subcellularLocation>
        <location evidence="1">Cell membrane</location>
        <topology evidence="1">Multi-pass membrane protein</topology>
    </subcellularLocation>
</comment>
<feature type="transmembrane region" description="Helical" evidence="7">
    <location>
        <begin position="104"/>
        <end position="123"/>
    </location>
</feature>
<feature type="transmembrane region" description="Helical" evidence="7">
    <location>
        <begin position="135"/>
        <end position="154"/>
    </location>
</feature>
<keyword evidence="5 7" id="KW-1133">Transmembrane helix</keyword>
<keyword evidence="10" id="KW-1185">Reference proteome</keyword>
<feature type="transmembrane region" description="Helical" evidence="7">
    <location>
        <begin position="459"/>
        <end position="482"/>
    </location>
</feature>
<dbReference type="PANTHER" id="PTHR43302">
    <property type="entry name" value="TRANSPORTER ARSB-RELATED"/>
    <property type="match status" value="1"/>
</dbReference>
<keyword evidence="4 7" id="KW-0812">Transmembrane</keyword>
<evidence type="ECO:0000256" key="7">
    <source>
        <dbReference type="SAM" id="Phobius"/>
    </source>
</evidence>
<evidence type="ECO:0000256" key="5">
    <source>
        <dbReference type="ARBA" id="ARBA00022989"/>
    </source>
</evidence>
<organism evidence="9 10">
    <name type="scientific">Malassezia psittaci</name>
    <dbReference type="NCBI Taxonomy" id="1821823"/>
    <lineage>
        <taxon>Eukaryota</taxon>
        <taxon>Fungi</taxon>
        <taxon>Dikarya</taxon>
        <taxon>Basidiomycota</taxon>
        <taxon>Ustilaginomycotina</taxon>
        <taxon>Malasseziomycetes</taxon>
        <taxon>Malasseziales</taxon>
        <taxon>Malasseziaceae</taxon>
        <taxon>Malassezia</taxon>
    </lineage>
</organism>
<feature type="transmembrane region" description="Helical" evidence="7">
    <location>
        <begin position="509"/>
        <end position="533"/>
    </location>
</feature>
<dbReference type="GO" id="GO:0005886">
    <property type="term" value="C:plasma membrane"/>
    <property type="evidence" value="ECO:0007669"/>
    <property type="project" value="UniProtKB-SubCell"/>
</dbReference>
<evidence type="ECO:0000313" key="10">
    <source>
        <dbReference type="Proteomes" id="UP001214628"/>
    </source>
</evidence>
<dbReference type="InterPro" id="IPR004680">
    <property type="entry name" value="Cit_transptr-like_dom"/>
</dbReference>
<proteinExistence type="predicted"/>
<feature type="transmembrane region" description="Helical" evidence="7">
    <location>
        <begin position="334"/>
        <end position="359"/>
    </location>
</feature>
<name>A0AAF0JCM5_9BASI</name>
<gene>
    <name evidence="9" type="ORF">MPSI1_000771</name>
</gene>
<keyword evidence="3" id="KW-1003">Cell membrane</keyword>
<dbReference type="PANTHER" id="PTHR43302:SF5">
    <property type="entry name" value="TRANSPORTER ARSB-RELATED"/>
    <property type="match status" value="1"/>
</dbReference>
<evidence type="ECO:0000256" key="4">
    <source>
        <dbReference type="ARBA" id="ARBA00022692"/>
    </source>
</evidence>
<reference evidence="9" key="1">
    <citation type="submission" date="2023-02" db="EMBL/GenBank/DDBJ databases">
        <title>Mating type loci evolution in Malassezia.</title>
        <authorList>
            <person name="Coelho M.A."/>
        </authorList>
    </citation>
    <scope>NUCLEOTIDE SEQUENCE</scope>
    <source>
        <strain evidence="9">CBS 14136</strain>
    </source>
</reference>
<evidence type="ECO:0000256" key="6">
    <source>
        <dbReference type="ARBA" id="ARBA00023136"/>
    </source>
</evidence>